<accession>A0A2L0F366</accession>
<dbReference type="Gene3D" id="3.30.559.30">
    <property type="entry name" value="Nonribosomal peptide synthetase, condensation domain"/>
    <property type="match status" value="1"/>
</dbReference>
<organism evidence="1 2">
    <name type="scientific">Sorangium cellulosum</name>
    <name type="common">Polyangium cellulosum</name>
    <dbReference type="NCBI Taxonomy" id="56"/>
    <lineage>
        <taxon>Bacteria</taxon>
        <taxon>Pseudomonadati</taxon>
        <taxon>Myxococcota</taxon>
        <taxon>Polyangia</taxon>
        <taxon>Polyangiales</taxon>
        <taxon>Polyangiaceae</taxon>
        <taxon>Sorangium</taxon>
    </lineage>
</organism>
<evidence type="ECO:0000313" key="2">
    <source>
        <dbReference type="Proteomes" id="UP000238348"/>
    </source>
</evidence>
<evidence type="ECO:0008006" key="3">
    <source>
        <dbReference type="Google" id="ProtNLM"/>
    </source>
</evidence>
<proteinExistence type="predicted"/>
<dbReference type="InterPro" id="IPR023213">
    <property type="entry name" value="CAT-like_dom_sf"/>
</dbReference>
<dbReference type="SUPFAM" id="SSF52777">
    <property type="entry name" value="CoA-dependent acyltransferases"/>
    <property type="match status" value="2"/>
</dbReference>
<protein>
    <recommendedName>
        <fullName evidence="3">Diacylglycerol O-acyltransferase</fullName>
    </recommendedName>
</protein>
<dbReference type="Gene3D" id="3.30.559.10">
    <property type="entry name" value="Chloramphenicol acetyltransferase-like domain"/>
    <property type="match status" value="1"/>
</dbReference>
<dbReference type="AlphaFoldDB" id="A0A2L0F366"/>
<reference evidence="1 2" key="1">
    <citation type="submission" date="2015-09" db="EMBL/GenBank/DDBJ databases">
        <title>Sorangium comparison.</title>
        <authorList>
            <person name="Zaburannyi N."/>
            <person name="Bunk B."/>
            <person name="Overmann J."/>
            <person name="Mueller R."/>
        </authorList>
    </citation>
    <scope>NUCLEOTIDE SEQUENCE [LARGE SCALE GENOMIC DNA]</scope>
    <source>
        <strain evidence="1 2">So ce26</strain>
    </source>
</reference>
<sequence length="467" mass="50540">MRAVWLLGSPAAPPERRRPAEIMTSPVLLGGIDFFHLMNDRAMRSRGQAGNHCLHVLELDGRLDMARLAVRLERATRALPELRFRLDDSLLGRAGRPRWVVDHHRRAPAARLHEVSGEREGAARVEALLAERVGGERPWAIDVVRGAGDGDVLVFRHFHALTDGRGADRLVAWLGSGSGDMPEDPPRSEERYGAPERLLAAHDRDARIALARVYKAHALALGSAPILSLARACPGVRPAASRVVRLTLSAEETRAFDQRVRRLARLSESSLMLIAATRLADRALVARGFAPPHHVIPLPLSLDPKAGARRLFGNHLTMVLLSLRRDELYDDARAVARLAEQQRAAVRERLDLAMIAALDLARWLPGPVVRWLGEQPFAGELASLIVSNPGVVAADRFAGLPVRSAYPLPAVVAPPGFQVIYSRSGGRLSASIVYGDGLLRPGEAAAMPGALRAELLGEPAPPPGGGV</sequence>
<evidence type="ECO:0000313" key="1">
    <source>
        <dbReference type="EMBL" id="AUX46002.1"/>
    </source>
</evidence>
<name>A0A2L0F366_SORCE</name>
<dbReference type="Proteomes" id="UP000238348">
    <property type="component" value="Chromosome"/>
</dbReference>
<gene>
    <name evidence="1" type="ORF">SOCE26_075050</name>
</gene>
<dbReference type="EMBL" id="CP012673">
    <property type="protein sequence ID" value="AUX46002.1"/>
    <property type="molecule type" value="Genomic_DNA"/>
</dbReference>